<comment type="caution">
    <text evidence="1">The sequence shown here is derived from an EMBL/GenBank/DDBJ whole genome shotgun (WGS) entry which is preliminary data.</text>
</comment>
<dbReference type="AlphaFoldDB" id="A0A937FB80"/>
<sequence>MRITIPESDYSLAVLDVRNSKLFLYEENMLQLLPLVEGEAESLEFILGKI</sequence>
<evidence type="ECO:0000313" key="1">
    <source>
        <dbReference type="EMBL" id="MBL3657388.1"/>
    </source>
</evidence>
<protein>
    <submittedName>
        <fullName evidence="1">Uncharacterized protein</fullName>
    </submittedName>
</protein>
<accession>A0A937FB80</accession>
<dbReference type="EMBL" id="JAESIY010000007">
    <property type="protein sequence ID" value="MBL3657388.1"/>
    <property type="molecule type" value="Genomic_DNA"/>
</dbReference>
<reference evidence="1" key="1">
    <citation type="submission" date="2021-01" db="EMBL/GenBank/DDBJ databases">
        <title>Fulvivirga kasyanovii gen. nov., sp nov., a novel member of the phylum Bacteroidetes isolated from seawater in a mussel farm.</title>
        <authorList>
            <person name="Zhao L.-H."/>
            <person name="Wang Z.-J."/>
        </authorList>
    </citation>
    <scope>NUCLEOTIDE SEQUENCE</scope>
    <source>
        <strain evidence="1">2943</strain>
    </source>
</reference>
<name>A0A937FB80_9BACT</name>
<proteinExistence type="predicted"/>
<keyword evidence="2" id="KW-1185">Reference proteome</keyword>
<dbReference type="Proteomes" id="UP000659388">
    <property type="component" value="Unassembled WGS sequence"/>
</dbReference>
<organism evidence="1 2">
    <name type="scientific">Fulvivirga sediminis</name>
    <dbReference type="NCBI Taxonomy" id="2803949"/>
    <lineage>
        <taxon>Bacteria</taxon>
        <taxon>Pseudomonadati</taxon>
        <taxon>Bacteroidota</taxon>
        <taxon>Cytophagia</taxon>
        <taxon>Cytophagales</taxon>
        <taxon>Fulvivirgaceae</taxon>
        <taxon>Fulvivirga</taxon>
    </lineage>
</organism>
<evidence type="ECO:0000313" key="2">
    <source>
        <dbReference type="Proteomes" id="UP000659388"/>
    </source>
</evidence>
<gene>
    <name evidence="1" type="ORF">JL102_14670</name>
</gene>